<reference evidence="10" key="1">
    <citation type="submission" date="2022-09" db="EMBL/GenBank/DDBJ databases">
        <title>genome sequence of Deinococcus rubellus.</title>
        <authorList>
            <person name="Srinivasan S."/>
        </authorList>
    </citation>
    <scope>NUCLEOTIDE SEQUENCE</scope>
    <source>
        <strain evidence="10">Ant6</strain>
    </source>
</reference>
<keyword evidence="3" id="KW-0132">Cell division</keyword>
<evidence type="ECO:0000256" key="7">
    <source>
        <dbReference type="ARBA" id="ARBA00023306"/>
    </source>
</evidence>
<evidence type="ECO:0000256" key="2">
    <source>
        <dbReference type="ARBA" id="ARBA00022475"/>
    </source>
</evidence>
<dbReference type="Proteomes" id="UP001060261">
    <property type="component" value="Chromosome"/>
</dbReference>
<keyword evidence="4 8" id="KW-0812">Transmembrane</keyword>
<dbReference type="PANTHER" id="PTHR35851">
    <property type="entry name" value="CELL DIVISION PROTEIN FTSQ"/>
    <property type="match status" value="1"/>
</dbReference>
<feature type="domain" description="POTRA" evidence="9">
    <location>
        <begin position="84"/>
        <end position="153"/>
    </location>
</feature>
<evidence type="ECO:0000256" key="3">
    <source>
        <dbReference type="ARBA" id="ARBA00022618"/>
    </source>
</evidence>
<dbReference type="Pfam" id="PF08478">
    <property type="entry name" value="POTRA_1"/>
    <property type="match status" value="1"/>
</dbReference>
<keyword evidence="5 8" id="KW-1133">Transmembrane helix</keyword>
<keyword evidence="7" id="KW-0131">Cell cycle</keyword>
<evidence type="ECO:0000259" key="9">
    <source>
        <dbReference type="PROSITE" id="PS51779"/>
    </source>
</evidence>
<evidence type="ECO:0000256" key="5">
    <source>
        <dbReference type="ARBA" id="ARBA00022989"/>
    </source>
</evidence>
<evidence type="ECO:0000313" key="10">
    <source>
        <dbReference type="EMBL" id="UWX63900.1"/>
    </source>
</evidence>
<organism evidence="10 11">
    <name type="scientific">Deinococcus rubellus</name>
    <dbReference type="NCBI Taxonomy" id="1889240"/>
    <lineage>
        <taxon>Bacteria</taxon>
        <taxon>Thermotogati</taxon>
        <taxon>Deinococcota</taxon>
        <taxon>Deinococci</taxon>
        <taxon>Deinococcales</taxon>
        <taxon>Deinococcaceae</taxon>
        <taxon>Deinococcus</taxon>
    </lineage>
</organism>
<dbReference type="PANTHER" id="PTHR35851:SF1">
    <property type="entry name" value="CELL DIVISION PROTEIN FTSQ"/>
    <property type="match status" value="1"/>
</dbReference>
<accession>A0ABY5YFP5</accession>
<feature type="transmembrane region" description="Helical" evidence="8">
    <location>
        <begin position="60"/>
        <end position="81"/>
    </location>
</feature>
<keyword evidence="2" id="KW-1003">Cell membrane</keyword>
<dbReference type="InterPro" id="IPR034746">
    <property type="entry name" value="POTRA"/>
</dbReference>
<evidence type="ECO:0000313" key="11">
    <source>
        <dbReference type="Proteomes" id="UP001060261"/>
    </source>
</evidence>
<evidence type="ECO:0000256" key="4">
    <source>
        <dbReference type="ARBA" id="ARBA00022692"/>
    </source>
</evidence>
<evidence type="ECO:0000256" key="8">
    <source>
        <dbReference type="SAM" id="Phobius"/>
    </source>
</evidence>
<dbReference type="InterPro" id="IPR013685">
    <property type="entry name" value="POTRA_FtsQ_type"/>
</dbReference>
<gene>
    <name evidence="10" type="ORF">N0D28_14440</name>
</gene>
<evidence type="ECO:0000256" key="6">
    <source>
        <dbReference type="ARBA" id="ARBA00023136"/>
    </source>
</evidence>
<protein>
    <submittedName>
        <fullName evidence="10">FtsQ-type POTRA domain-containing protein</fullName>
    </submittedName>
</protein>
<sequence length="263" mass="28288">MAVKPLPPGLPQAFRPAPFDLARKPRAPLKAAAAPGTPALPETTPPPDAPLPHRRFWQQYGVFLSVVLSALVIAGGAFALWRYLPIKAVQISGNHHLSSLEVKRLAGLSGKKPFGWLYYGAWRAGALRDSAWVASAQLTRVFPDRIEIRLTERVPVAQVRARSGALGVIADDGTVLPGAAPTGPVISGWGPDRTADALFAARAFSRYNVESVTYTPTGITVQTNQGTIWSGDRALLLKYGQAIETQAPVGRINLYPWGVSVQR</sequence>
<keyword evidence="11" id="KW-1185">Reference proteome</keyword>
<proteinExistence type="predicted"/>
<dbReference type="Gene3D" id="3.10.20.310">
    <property type="entry name" value="membrane protein fhac"/>
    <property type="match status" value="1"/>
</dbReference>
<dbReference type="PROSITE" id="PS51779">
    <property type="entry name" value="POTRA"/>
    <property type="match status" value="1"/>
</dbReference>
<keyword evidence="6 8" id="KW-0472">Membrane</keyword>
<dbReference type="EMBL" id="CP104213">
    <property type="protein sequence ID" value="UWX63900.1"/>
    <property type="molecule type" value="Genomic_DNA"/>
</dbReference>
<dbReference type="RefSeq" id="WP_260560179.1">
    <property type="nucleotide sequence ID" value="NZ_BAABEC010000190.1"/>
</dbReference>
<evidence type="ECO:0000256" key="1">
    <source>
        <dbReference type="ARBA" id="ARBA00004370"/>
    </source>
</evidence>
<comment type="subcellular location">
    <subcellularLocation>
        <location evidence="1">Membrane</location>
    </subcellularLocation>
</comment>
<name>A0ABY5YFP5_9DEIO</name>
<dbReference type="InterPro" id="IPR026579">
    <property type="entry name" value="FtsQ"/>
</dbReference>